<evidence type="ECO:0000313" key="2">
    <source>
        <dbReference type="EMBL" id="MFB9898507.1"/>
    </source>
</evidence>
<evidence type="ECO:0000313" key="3">
    <source>
        <dbReference type="Proteomes" id="UP001589688"/>
    </source>
</evidence>
<keyword evidence="1" id="KW-0732">Signal</keyword>
<accession>A0ABV5ZMA5</accession>
<feature type="chain" id="PRO_5047380536" description="DUF4829 domain-containing protein" evidence="1">
    <location>
        <begin position="20"/>
        <end position="295"/>
    </location>
</feature>
<dbReference type="EMBL" id="JBHLZF010000002">
    <property type="protein sequence ID" value="MFB9898507.1"/>
    <property type="molecule type" value="Genomic_DNA"/>
</dbReference>
<dbReference type="Proteomes" id="UP001589688">
    <property type="component" value="Unassembled WGS sequence"/>
</dbReference>
<gene>
    <name evidence="2" type="ORF">ACFFK8_12060</name>
</gene>
<dbReference type="RefSeq" id="WP_027951771.1">
    <property type="nucleotide sequence ID" value="NZ_JADU01000007.1"/>
</dbReference>
<sequence length="295" mass="34340">MKKILALLPAMLLSLLLSSCIVEEPEENHRPTRGIYEAFEYVRNANRPMLDALFITYRMQEYNRLQTDSARQAFRKTYLRDMTIKDTVSKENSFNPMYILTDRKSDYFYTQYTITDYRYNYLRIECTTYLYKTKTHRMFDVHQQSDGSWRIDNYVIHPTTSTDDSSRELYWADLFSVANRFYVWGSDLTAKWTLQDNGEPQCRLEGKIEMYTLLNIPLLIEAPLLTPFTVSYIPADTTAAGGEGKPGRLRASGTLGLNITDRGTKETEQATAKFSGKDDGRVLITARNLSEEWWY</sequence>
<evidence type="ECO:0008006" key="4">
    <source>
        <dbReference type="Google" id="ProtNLM"/>
    </source>
</evidence>
<proteinExistence type="predicted"/>
<keyword evidence="3" id="KW-1185">Reference proteome</keyword>
<comment type="caution">
    <text evidence="2">The sequence shown here is derived from an EMBL/GenBank/DDBJ whole genome shotgun (WGS) entry which is preliminary data.</text>
</comment>
<name>A0ABV5ZMA5_9BACT</name>
<dbReference type="PROSITE" id="PS51257">
    <property type="entry name" value="PROKAR_LIPOPROTEIN"/>
    <property type="match status" value="1"/>
</dbReference>
<feature type="signal peptide" evidence="1">
    <location>
        <begin position="1"/>
        <end position="19"/>
    </location>
</feature>
<reference evidence="2 3" key="1">
    <citation type="submission" date="2024-09" db="EMBL/GenBank/DDBJ databases">
        <authorList>
            <person name="Sun Q."/>
            <person name="Mori K."/>
        </authorList>
    </citation>
    <scope>NUCLEOTIDE SEQUENCE [LARGE SCALE GENOMIC DNA]</scope>
    <source>
        <strain evidence="2 3">ATCC 51272</strain>
    </source>
</reference>
<organism evidence="2 3">
    <name type="scientific">Hallella seregens ATCC 51272</name>
    <dbReference type="NCBI Taxonomy" id="1336250"/>
    <lineage>
        <taxon>Bacteria</taxon>
        <taxon>Pseudomonadati</taxon>
        <taxon>Bacteroidota</taxon>
        <taxon>Bacteroidia</taxon>
        <taxon>Bacteroidales</taxon>
        <taxon>Prevotellaceae</taxon>
        <taxon>Hallella</taxon>
    </lineage>
</organism>
<protein>
    <recommendedName>
        <fullName evidence="4">DUF4829 domain-containing protein</fullName>
    </recommendedName>
</protein>
<evidence type="ECO:0000256" key="1">
    <source>
        <dbReference type="SAM" id="SignalP"/>
    </source>
</evidence>